<dbReference type="PROSITE" id="PS50082">
    <property type="entry name" value="WD_REPEATS_2"/>
    <property type="match status" value="6"/>
</dbReference>
<comment type="subcellular location">
    <subcellularLocation>
        <location evidence="1">Nucleus</location>
    </subcellularLocation>
</comment>
<proteinExistence type="predicted"/>
<dbReference type="InterPro" id="IPR039241">
    <property type="entry name" value="Rrp9-like"/>
</dbReference>
<dbReference type="InterPro" id="IPR036322">
    <property type="entry name" value="WD40_repeat_dom_sf"/>
</dbReference>
<evidence type="ECO:0000313" key="7">
    <source>
        <dbReference type="RefSeq" id="XP_017785222.1"/>
    </source>
</evidence>
<dbReference type="SMART" id="SM00320">
    <property type="entry name" value="WD40"/>
    <property type="match status" value="7"/>
</dbReference>
<organism evidence="6 7">
    <name type="scientific">Nicrophorus vespilloides</name>
    <name type="common">Boreal carrion beetle</name>
    <dbReference type="NCBI Taxonomy" id="110193"/>
    <lineage>
        <taxon>Eukaryota</taxon>
        <taxon>Metazoa</taxon>
        <taxon>Ecdysozoa</taxon>
        <taxon>Arthropoda</taxon>
        <taxon>Hexapoda</taxon>
        <taxon>Insecta</taxon>
        <taxon>Pterygota</taxon>
        <taxon>Neoptera</taxon>
        <taxon>Endopterygota</taxon>
        <taxon>Coleoptera</taxon>
        <taxon>Polyphaga</taxon>
        <taxon>Staphyliniformia</taxon>
        <taxon>Silphidae</taxon>
        <taxon>Nicrophorinae</taxon>
        <taxon>Nicrophorus</taxon>
    </lineage>
</organism>
<accession>A0ABM1NEH2</accession>
<feature type="repeat" description="WD" evidence="5">
    <location>
        <begin position="123"/>
        <end position="164"/>
    </location>
</feature>
<keyword evidence="6" id="KW-1185">Reference proteome</keyword>
<feature type="repeat" description="WD" evidence="5">
    <location>
        <begin position="206"/>
        <end position="246"/>
    </location>
</feature>
<feature type="repeat" description="WD" evidence="5">
    <location>
        <begin position="28"/>
        <end position="69"/>
    </location>
</feature>
<dbReference type="CDD" id="cd00200">
    <property type="entry name" value="WD40"/>
    <property type="match status" value="1"/>
</dbReference>
<dbReference type="RefSeq" id="XP_017785222.1">
    <property type="nucleotide sequence ID" value="XM_017929733.1"/>
</dbReference>
<dbReference type="PANTHER" id="PTHR19865">
    <property type="entry name" value="U3 SMALL NUCLEOLAR RNA INTERACTING PROTEIN 2"/>
    <property type="match status" value="1"/>
</dbReference>
<evidence type="ECO:0000256" key="5">
    <source>
        <dbReference type="PROSITE-ProRule" id="PRU00221"/>
    </source>
</evidence>
<keyword evidence="4" id="KW-0539">Nucleus</keyword>
<dbReference type="Pfam" id="PF00400">
    <property type="entry name" value="WD40"/>
    <property type="match status" value="6"/>
</dbReference>
<dbReference type="PRINTS" id="PR00320">
    <property type="entry name" value="GPROTEINBRPT"/>
</dbReference>
<evidence type="ECO:0000313" key="6">
    <source>
        <dbReference type="Proteomes" id="UP000695000"/>
    </source>
</evidence>
<dbReference type="Proteomes" id="UP000695000">
    <property type="component" value="Unplaced"/>
</dbReference>
<dbReference type="InterPro" id="IPR020472">
    <property type="entry name" value="WD40_PAC1"/>
</dbReference>
<dbReference type="PANTHER" id="PTHR19865:SF0">
    <property type="entry name" value="U3 SMALL NUCLEOLAR RNA-INTERACTING PROTEIN 2"/>
    <property type="match status" value="1"/>
</dbReference>
<feature type="repeat" description="WD" evidence="5">
    <location>
        <begin position="256"/>
        <end position="297"/>
    </location>
</feature>
<evidence type="ECO:0000256" key="1">
    <source>
        <dbReference type="ARBA" id="ARBA00004123"/>
    </source>
</evidence>
<keyword evidence="3" id="KW-0677">Repeat</keyword>
<dbReference type="SUPFAM" id="SSF50978">
    <property type="entry name" value="WD40 repeat-like"/>
    <property type="match status" value="1"/>
</dbReference>
<dbReference type="Gene3D" id="2.130.10.10">
    <property type="entry name" value="YVTN repeat-like/Quinoprotein amine dehydrogenase"/>
    <property type="match status" value="1"/>
</dbReference>
<evidence type="ECO:0000256" key="4">
    <source>
        <dbReference type="ARBA" id="ARBA00023242"/>
    </source>
</evidence>
<dbReference type="GeneID" id="108568562"/>
<feature type="repeat" description="WD" evidence="5">
    <location>
        <begin position="81"/>
        <end position="122"/>
    </location>
</feature>
<name>A0ABM1NEH2_NICVS</name>
<dbReference type="InterPro" id="IPR001680">
    <property type="entry name" value="WD40_rpt"/>
</dbReference>
<dbReference type="PROSITE" id="PS50294">
    <property type="entry name" value="WD_REPEATS_REGION"/>
    <property type="match status" value="4"/>
</dbReference>
<reference evidence="7" key="1">
    <citation type="submission" date="2025-08" db="UniProtKB">
        <authorList>
            <consortium name="RefSeq"/>
        </authorList>
    </citation>
    <scope>IDENTIFICATION</scope>
    <source>
        <tissue evidence="7">Whole Larva</tissue>
    </source>
</reference>
<dbReference type="PROSITE" id="PS00678">
    <property type="entry name" value="WD_REPEATS_1"/>
    <property type="match status" value="1"/>
</dbReference>
<dbReference type="InterPro" id="IPR015943">
    <property type="entry name" value="WD40/YVTN_repeat-like_dom_sf"/>
</dbReference>
<keyword evidence="2 5" id="KW-0853">WD repeat</keyword>
<sequence length="353" mass="39468">MNNARKSQFPIDKHSFDLDEEGISILKCREHKTSITCICVSSNNKYIFSGSKDGAIVKWSLEKRSKEGSLPFAYKEDGKEIKGHSRGILSIAISSDNKYLAVGDETMYIQIWDPQKLKHIHTLKGHQSSVTAIKFKLRSNTLYSASKDKIVKVWDLDEMAYVESVFGHTDAITAIDVLSADRVITAGGRDNTLRIWKFCEETQLIYKGHNGSIDCVVIIDEGHFASGGDDGQICVWRIGRKRPVYAVKDAHGVNQTNGESFWITSLASFINSDLLASGSEDGYLRLWRLEKGFNNVTMLRKIQIVGVVNDLKFTNDGKCLLAGVGKEHRFGRWTVKKSAKNSVVLIPVLHNVL</sequence>
<evidence type="ECO:0000256" key="2">
    <source>
        <dbReference type="ARBA" id="ARBA00022574"/>
    </source>
</evidence>
<dbReference type="InterPro" id="IPR019775">
    <property type="entry name" value="WD40_repeat_CS"/>
</dbReference>
<protein>
    <submittedName>
        <fullName evidence="7">U3 small nucleolar RNA-interacting protein 2-like</fullName>
    </submittedName>
</protein>
<feature type="repeat" description="WD" evidence="5">
    <location>
        <begin position="165"/>
        <end position="197"/>
    </location>
</feature>
<evidence type="ECO:0000256" key="3">
    <source>
        <dbReference type="ARBA" id="ARBA00022737"/>
    </source>
</evidence>
<gene>
    <name evidence="7" type="primary">LOC108568562</name>
</gene>